<feature type="compositionally biased region" description="Gly residues" evidence="1">
    <location>
        <begin position="510"/>
        <end position="521"/>
    </location>
</feature>
<dbReference type="InterPro" id="IPR039586">
    <property type="entry name" value="CFAP46"/>
</dbReference>
<protein>
    <submittedName>
        <fullName evidence="4">TPR_REGION domain-containing protein</fullName>
    </submittedName>
</protein>
<dbReference type="PANTHER" id="PTHR15977">
    <property type="entry name" value="CILIA- AND FLAGELLA-ASSOCIATED PROTEIN 46"/>
    <property type="match status" value="1"/>
</dbReference>
<evidence type="ECO:0000313" key="4">
    <source>
        <dbReference type="WBParaSite" id="maker-unitig_3210-snap-gene-0.2-mRNA-1"/>
    </source>
</evidence>
<keyword evidence="3" id="KW-1185">Reference proteome</keyword>
<accession>A0A1I8FF18</accession>
<dbReference type="PANTHER" id="PTHR15977:SF15">
    <property type="entry name" value="CILIA- AND FLAGELLA-ASSOCIATED PROTEIN 46"/>
    <property type="match status" value="1"/>
</dbReference>
<dbReference type="Proteomes" id="UP000095280">
    <property type="component" value="Unplaced"/>
</dbReference>
<sequence length="976" mass="105108">MEPEGHFLTKTSAIDSLSDQTNKNAEAAHRLSSGGRSQASLSTAIYIDNGGLDPRKGAGWDVSAILVVWADKLSIATAWALDRLSQRLCSRGRAHRWLEVARRFLHCGLERLTNGREFRHALECFQQLGACQMEMSRLANNEEGKRAHPGELQLAKSADTKAVEEFVQETPRLTESQSAWMSKVRLAFDLAVGQLQDAHSLCAPGPLPTRARSLARDTLRRTSLAWRQSCVDHAHQDIGKSLPPFLGFMALQHSPDCRYLYAGAMERQRAAKPGKGELELLVCWLVLAPLVLAPLVLAPLAPLVLAPLGAGAAPLVLAPLVLAPLVLAPLVLAPLVLAALVLGALVLAPLVLAPLSCSFVLRRDTSKERLERLLDEVRDFKSEVGTLVLKHEYQRSQAAKQKRMLEAITAGVDGEGGGSAVISTSRREQQQQQQPDDCLVLLIDPNLAELPLEALQQLHFDSLSGMSRDFSLQLVARRLFGSKHLLDEDGGAGGGAGDDEEDDDQRAAAVGGGGGGGAGGKAGKDKASKAISRIPGLRDASKKQSKIIPLVRPVPPGHLAVDTSHIRHVVDPYLDCAETEQWKPLDQFRAMMERPERAQQFTPRWLGVTGDDHAPSVGEYEVYLREGTGFIFYGMERFLAHVPPHAVASLGLTDCRLVALFDMAQTSQSFLRQSKIDVVKRSDQLRLEKPVETALLMTLAGVPALCCHQWASTLKENASRLGTFCRRARGRQDGGPSRQLCLRAVQARQPEDSAAAASDEPAAPATGEAINGDAAAAAAEVPDGQALQDAATATGADAGTAMTETAAGAAATDGSEADAAAANRTSFNMILYGLPNILVTLIDKRCGNRDTPHGYGSFVFGSWVYTCSTSLATSAGTAKNFSRRHTRLEATKAQPRQSGLRWQAAAHWMAVPVTVELWVMEPYEELAEMLGTEAIGNFVSFDPAVASCHGKLESHSSSAALPKDPMVELQPQKKKY</sequence>
<organism evidence="3 4">
    <name type="scientific">Macrostomum lignano</name>
    <dbReference type="NCBI Taxonomy" id="282301"/>
    <lineage>
        <taxon>Eukaryota</taxon>
        <taxon>Metazoa</taxon>
        <taxon>Spiralia</taxon>
        <taxon>Lophotrochozoa</taxon>
        <taxon>Platyhelminthes</taxon>
        <taxon>Rhabditophora</taxon>
        <taxon>Macrostomorpha</taxon>
        <taxon>Macrostomida</taxon>
        <taxon>Macrostomidae</taxon>
        <taxon>Macrostomum</taxon>
    </lineage>
</organism>
<feature type="region of interest" description="Disordered" evidence="1">
    <location>
        <begin position="486"/>
        <end position="530"/>
    </location>
</feature>
<keyword evidence="2" id="KW-1133">Transmembrane helix</keyword>
<feature type="region of interest" description="Disordered" evidence="1">
    <location>
        <begin position="955"/>
        <end position="976"/>
    </location>
</feature>
<feature type="transmembrane region" description="Helical" evidence="2">
    <location>
        <begin position="278"/>
        <end position="297"/>
    </location>
</feature>
<keyword evidence="2" id="KW-0472">Membrane</keyword>
<feature type="transmembrane region" description="Helical" evidence="2">
    <location>
        <begin position="330"/>
        <end position="352"/>
    </location>
</feature>
<keyword evidence="2" id="KW-0812">Transmembrane</keyword>
<evidence type="ECO:0000256" key="1">
    <source>
        <dbReference type="SAM" id="MobiDB-lite"/>
    </source>
</evidence>
<name>A0A1I8FF18_9PLAT</name>
<dbReference type="AlphaFoldDB" id="A0A1I8FF18"/>
<evidence type="ECO:0000313" key="3">
    <source>
        <dbReference type="Proteomes" id="UP000095280"/>
    </source>
</evidence>
<dbReference type="GO" id="GO:0035082">
    <property type="term" value="P:axoneme assembly"/>
    <property type="evidence" value="ECO:0007669"/>
    <property type="project" value="InterPro"/>
</dbReference>
<dbReference type="GO" id="GO:0060294">
    <property type="term" value="P:cilium movement involved in cell motility"/>
    <property type="evidence" value="ECO:0007669"/>
    <property type="project" value="InterPro"/>
</dbReference>
<feature type="transmembrane region" description="Helical" evidence="2">
    <location>
        <begin position="303"/>
        <end position="323"/>
    </location>
</feature>
<reference evidence="4" key="1">
    <citation type="submission" date="2016-11" db="UniProtKB">
        <authorList>
            <consortium name="WormBaseParasite"/>
        </authorList>
    </citation>
    <scope>IDENTIFICATION</scope>
</reference>
<proteinExistence type="predicted"/>
<evidence type="ECO:0000256" key="2">
    <source>
        <dbReference type="SAM" id="Phobius"/>
    </source>
</evidence>
<dbReference type="WBParaSite" id="maker-unitig_3210-snap-gene-0.2-mRNA-1">
    <property type="protein sequence ID" value="maker-unitig_3210-snap-gene-0.2-mRNA-1"/>
    <property type="gene ID" value="maker-unitig_3210-snap-gene-0.2"/>
</dbReference>